<evidence type="ECO:0000256" key="1">
    <source>
        <dbReference type="SAM" id="MobiDB-lite"/>
    </source>
</evidence>
<organism evidence="3 4">
    <name type="scientific">Cucurbitaria berberidis CBS 394.84</name>
    <dbReference type="NCBI Taxonomy" id="1168544"/>
    <lineage>
        <taxon>Eukaryota</taxon>
        <taxon>Fungi</taxon>
        <taxon>Dikarya</taxon>
        <taxon>Ascomycota</taxon>
        <taxon>Pezizomycotina</taxon>
        <taxon>Dothideomycetes</taxon>
        <taxon>Pleosporomycetidae</taxon>
        <taxon>Pleosporales</taxon>
        <taxon>Pleosporineae</taxon>
        <taxon>Cucurbitariaceae</taxon>
        <taxon>Cucurbitaria</taxon>
    </lineage>
</organism>
<evidence type="ECO:0000313" key="3">
    <source>
        <dbReference type="EMBL" id="KAF1842743.1"/>
    </source>
</evidence>
<reference evidence="3" key="1">
    <citation type="submission" date="2020-01" db="EMBL/GenBank/DDBJ databases">
        <authorList>
            <consortium name="DOE Joint Genome Institute"/>
            <person name="Haridas S."/>
            <person name="Albert R."/>
            <person name="Binder M."/>
            <person name="Bloem J."/>
            <person name="Labutti K."/>
            <person name="Salamov A."/>
            <person name="Andreopoulos B."/>
            <person name="Baker S.E."/>
            <person name="Barry K."/>
            <person name="Bills G."/>
            <person name="Bluhm B.H."/>
            <person name="Cannon C."/>
            <person name="Castanera R."/>
            <person name="Culley D.E."/>
            <person name="Daum C."/>
            <person name="Ezra D."/>
            <person name="Gonzalez J.B."/>
            <person name="Henrissat B."/>
            <person name="Kuo A."/>
            <person name="Liang C."/>
            <person name="Lipzen A."/>
            <person name="Lutzoni F."/>
            <person name="Magnuson J."/>
            <person name="Mondo S."/>
            <person name="Nolan M."/>
            <person name="Ohm R."/>
            <person name="Pangilinan J."/>
            <person name="Park H.-J."/>
            <person name="Ramirez L."/>
            <person name="Alfaro M."/>
            <person name="Sun H."/>
            <person name="Tritt A."/>
            <person name="Yoshinaga Y."/>
            <person name="Zwiers L.-H."/>
            <person name="Turgeon B.G."/>
            <person name="Goodwin S.B."/>
            <person name="Spatafora J.W."/>
            <person name="Crous P.W."/>
            <person name="Grigoriev I.V."/>
        </authorList>
    </citation>
    <scope>NUCLEOTIDE SEQUENCE</scope>
    <source>
        <strain evidence="3">CBS 394.84</strain>
    </source>
</reference>
<dbReference type="EMBL" id="ML976617">
    <property type="protein sequence ID" value="KAF1842743.1"/>
    <property type="molecule type" value="Genomic_DNA"/>
</dbReference>
<keyword evidence="2" id="KW-0812">Transmembrane</keyword>
<dbReference type="Proteomes" id="UP000800039">
    <property type="component" value="Unassembled WGS sequence"/>
</dbReference>
<comment type="caution">
    <text evidence="3">The sequence shown here is derived from an EMBL/GenBank/DDBJ whole genome shotgun (WGS) entry which is preliminary data.</text>
</comment>
<evidence type="ECO:0000256" key="2">
    <source>
        <dbReference type="SAM" id="Phobius"/>
    </source>
</evidence>
<dbReference type="AlphaFoldDB" id="A0A9P4GBF4"/>
<name>A0A9P4GBF4_9PLEO</name>
<feature type="transmembrane region" description="Helical" evidence="2">
    <location>
        <begin position="82"/>
        <end position="104"/>
    </location>
</feature>
<protein>
    <submittedName>
        <fullName evidence="3">Uncharacterized protein</fullName>
    </submittedName>
</protein>
<keyword evidence="2" id="KW-1133">Transmembrane helix</keyword>
<accession>A0A9P4GBF4</accession>
<dbReference type="OrthoDB" id="10444589at2759"/>
<keyword evidence="2" id="KW-0472">Membrane</keyword>
<keyword evidence="4" id="KW-1185">Reference proteome</keyword>
<proteinExistence type="predicted"/>
<evidence type="ECO:0000313" key="4">
    <source>
        <dbReference type="Proteomes" id="UP000800039"/>
    </source>
</evidence>
<gene>
    <name evidence="3" type="ORF">K460DRAFT_133983</name>
</gene>
<dbReference type="GeneID" id="63843950"/>
<feature type="compositionally biased region" description="Low complexity" evidence="1">
    <location>
        <begin position="56"/>
        <end position="72"/>
    </location>
</feature>
<dbReference type="RefSeq" id="XP_040785306.1">
    <property type="nucleotide sequence ID" value="XM_040926698.1"/>
</dbReference>
<feature type="region of interest" description="Disordered" evidence="1">
    <location>
        <begin position="55"/>
        <end position="74"/>
    </location>
</feature>
<sequence>MNKTKIAFRVAQFQEAIGKDRHLFIYSTPARSPRILSILDFVFILQTSSRSITNMTTVSPPRTSSSTTASNPDADKAIRNGAIAGGVVGGLAVIGIVVIVLYWIRRRNPRPVKESTKHVDDVERAFPTAAPSEYQYHAAVPEMEQPARLPPSFRPQEVPGGVNQVYELPVVHK</sequence>